<dbReference type="STRING" id="101127.A0A1X2GPJ4"/>
<feature type="region of interest" description="Disordered" evidence="1">
    <location>
        <begin position="1"/>
        <end position="68"/>
    </location>
</feature>
<comment type="caution">
    <text evidence="3">The sequence shown here is derived from an EMBL/GenBank/DDBJ whole genome shotgun (WGS) entry which is preliminary data.</text>
</comment>
<dbReference type="OrthoDB" id="1708389at2759"/>
<evidence type="ECO:0000313" key="3">
    <source>
        <dbReference type="EMBL" id="ORX58681.1"/>
    </source>
</evidence>
<keyword evidence="2" id="KW-1133">Transmembrane helix</keyword>
<feature type="transmembrane region" description="Helical" evidence="2">
    <location>
        <begin position="152"/>
        <end position="175"/>
    </location>
</feature>
<evidence type="ECO:0000256" key="2">
    <source>
        <dbReference type="SAM" id="Phobius"/>
    </source>
</evidence>
<dbReference type="AlphaFoldDB" id="A0A1X2GPJ4"/>
<dbReference type="PANTHER" id="PTHR37402">
    <property type="entry name" value="GRAM DOMAIN-CONTAINING PROTEIN 4"/>
    <property type="match status" value="1"/>
</dbReference>
<dbReference type="PANTHER" id="PTHR37402:SF1">
    <property type="entry name" value="GRAM DOMAIN-CONTAINING PROTEIN 4"/>
    <property type="match status" value="1"/>
</dbReference>
<dbReference type="InterPro" id="IPR037847">
    <property type="entry name" value="GRAMDC4"/>
</dbReference>
<accession>A0A1X2GPJ4</accession>
<feature type="transmembrane region" description="Helical" evidence="2">
    <location>
        <begin position="270"/>
        <end position="287"/>
    </location>
</feature>
<gene>
    <name evidence="3" type="ORF">DM01DRAFT_1204679</name>
</gene>
<evidence type="ECO:0000313" key="4">
    <source>
        <dbReference type="Proteomes" id="UP000242146"/>
    </source>
</evidence>
<reference evidence="3 4" key="1">
    <citation type="submission" date="2016-07" db="EMBL/GenBank/DDBJ databases">
        <title>Pervasive Adenine N6-methylation of Active Genes in Fungi.</title>
        <authorList>
            <consortium name="DOE Joint Genome Institute"/>
            <person name="Mondo S.J."/>
            <person name="Dannebaum R.O."/>
            <person name="Kuo R.C."/>
            <person name="Labutti K."/>
            <person name="Haridas S."/>
            <person name="Kuo A."/>
            <person name="Salamov A."/>
            <person name="Ahrendt S.R."/>
            <person name="Lipzen A."/>
            <person name="Sullivan W."/>
            <person name="Andreopoulos W.B."/>
            <person name="Clum A."/>
            <person name="Lindquist E."/>
            <person name="Daum C."/>
            <person name="Ramamoorthy G.K."/>
            <person name="Gryganskyi A."/>
            <person name="Culley D."/>
            <person name="Magnuson J.K."/>
            <person name="James T.Y."/>
            <person name="O'Malley M.A."/>
            <person name="Stajich J.E."/>
            <person name="Spatafora J.W."/>
            <person name="Visel A."/>
            <person name="Grigoriev I.V."/>
        </authorList>
    </citation>
    <scope>NUCLEOTIDE SEQUENCE [LARGE SCALE GENOMIC DNA]</scope>
    <source>
        <strain evidence="3 4">NRRL 3301</strain>
    </source>
</reference>
<feature type="compositionally biased region" description="Basic residues" evidence="1">
    <location>
        <begin position="50"/>
        <end position="64"/>
    </location>
</feature>
<sequence length="445" mass="51130">MSASDHAAQRTPPSLPPRQQSDESLNVPPSVLRQPRRASNGAPMESYHSHLQKHVRSVRRRTKHTPPPTLASLYQANESMWLACVHYLQAWLSYWLEVMTSDQVDDQLEPFSYHVVKSAANRLYKMVVPWLSLGRVLIHVTEWRSVPLTGGLFSVFLYLWWYGYLMVFVCGWIMYHVFMQRISALADVAFEMDDESATSNNLARDKAKFVIKRLFRGSHSPDVQEDDNHSLEEWIEIVGPPMQLLLLDVIDKLERIKNLMTWKRPAQTRILLCVMGVLCICFWWIPAGCWLKWWQLYMGLEFFVLQGLRTAYPTHRRLFNSIDWVLCHVPNDAEYALEMISKQSSVEPLNLPPLTTTSTTSSFVSSLSSSSSLLLPIPTSSDTLASIRNHMPRYLDSQDPTDDLTTLYKSHPSFACMYHGHIPGRLLVISDIGIQFRSSRWTGQS</sequence>
<organism evidence="3 4">
    <name type="scientific">Hesseltinella vesiculosa</name>
    <dbReference type="NCBI Taxonomy" id="101127"/>
    <lineage>
        <taxon>Eukaryota</taxon>
        <taxon>Fungi</taxon>
        <taxon>Fungi incertae sedis</taxon>
        <taxon>Mucoromycota</taxon>
        <taxon>Mucoromycotina</taxon>
        <taxon>Mucoromycetes</taxon>
        <taxon>Mucorales</taxon>
        <taxon>Cunninghamellaceae</taxon>
        <taxon>Hesseltinella</taxon>
    </lineage>
</organism>
<dbReference type="GO" id="GO:0006915">
    <property type="term" value="P:apoptotic process"/>
    <property type="evidence" value="ECO:0007669"/>
    <property type="project" value="InterPro"/>
</dbReference>
<dbReference type="Proteomes" id="UP000242146">
    <property type="component" value="Unassembled WGS sequence"/>
</dbReference>
<dbReference type="EMBL" id="MCGT01000006">
    <property type="protein sequence ID" value="ORX58681.1"/>
    <property type="molecule type" value="Genomic_DNA"/>
</dbReference>
<keyword evidence="2" id="KW-0812">Transmembrane</keyword>
<evidence type="ECO:0000256" key="1">
    <source>
        <dbReference type="SAM" id="MobiDB-lite"/>
    </source>
</evidence>
<keyword evidence="4" id="KW-1185">Reference proteome</keyword>
<keyword evidence="2" id="KW-0472">Membrane</keyword>
<protein>
    <submittedName>
        <fullName evidence="3">Uncharacterized protein</fullName>
    </submittedName>
</protein>
<proteinExistence type="predicted"/>
<name>A0A1X2GPJ4_9FUNG</name>